<feature type="compositionally biased region" description="Low complexity" evidence="2">
    <location>
        <begin position="102"/>
        <end position="112"/>
    </location>
</feature>
<sequence length="472" mass="53757">MDTKASSLSETKPQEATNRKSNKHYDEVFYSSDSEDSYEMDCFNDYDAIPGDYQASSFKGKEREIEPTESNGSPDLVKTSMPSRIPVYKPSTPQRTETTKSPDPVQTPVPHQVPVSTLTSSITAAIRKQEAAARATKRDEEDWVQRINRTLGRPTDTCTSAARAELTTPVVSSSSYFYGLSSQRPGIQQAGAHQVLGSQPQSSRNPRPEQVQTLEAEIRHLKGEVCQRDRILDKEKELSLRATKLQDQFLQDLYKQDVHIRKLEQTEKSLQAEVVELKSQLATLQRDRESAQKSQDLKALHTDIRSFFDQFLEQDVQIMELPTAATDERSDLEAQRSKIRETIQALQNRLARVNGQIIELATATIDEQPDSIAEHKMFQKRNREDLEAAQKQVAAMQRQFFDQETKKQVTPILEPRMSYPVTIYDVEPEPMQADIISPPMTRLKVPTNRYMRKDVPNIGRENDKSSTHKTEE</sequence>
<feature type="compositionally biased region" description="Polar residues" evidence="2">
    <location>
        <begin position="91"/>
        <end position="101"/>
    </location>
</feature>
<dbReference type="RefSeq" id="XP_031869870.1">
    <property type="nucleotide sequence ID" value="XM_032013270.1"/>
</dbReference>
<reference evidence="3 4" key="1">
    <citation type="journal article" date="2018" name="IMA Fungus">
        <title>IMA Genome-F 9: Draft genome sequence of Annulohypoxylon stygium, Aspergillus mulundensis, Berkeleyomyces basicola (syn. Thielaviopsis basicola), Ceratocystis smalleyi, two Cercospora beticola strains, Coleophoma cylindrospora, Fusarium fracticaudum, Phialophora cf. hyalina, and Morchella septimelata.</title>
        <authorList>
            <person name="Wingfield B.D."/>
            <person name="Bills G.F."/>
            <person name="Dong Y."/>
            <person name="Huang W."/>
            <person name="Nel W.J."/>
            <person name="Swalarsk-Parry B.S."/>
            <person name="Vaghefi N."/>
            <person name="Wilken P.M."/>
            <person name="An Z."/>
            <person name="de Beer Z.W."/>
            <person name="De Vos L."/>
            <person name="Chen L."/>
            <person name="Duong T.A."/>
            <person name="Gao Y."/>
            <person name="Hammerbacher A."/>
            <person name="Kikkert J.R."/>
            <person name="Li Y."/>
            <person name="Li H."/>
            <person name="Li K."/>
            <person name="Li Q."/>
            <person name="Liu X."/>
            <person name="Ma X."/>
            <person name="Naidoo K."/>
            <person name="Pethybridge S.J."/>
            <person name="Sun J."/>
            <person name="Steenkamp E.T."/>
            <person name="van der Nest M.A."/>
            <person name="van Wyk S."/>
            <person name="Wingfield M.J."/>
            <person name="Xiong C."/>
            <person name="Yue Q."/>
            <person name="Zhang X."/>
        </authorList>
    </citation>
    <scope>NUCLEOTIDE SEQUENCE [LARGE SCALE GENOMIC DNA]</scope>
    <source>
        <strain evidence="3 4">BP 5553</strain>
    </source>
</reference>
<dbReference type="GeneID" id="43597496"/>
<comment type="caution">
    <text evidence="3">The sequence shown here is derived from an EMBL/GenBank/DDBJ whole genome shotgun (WGS) entry which is preliminary data.</text>
</comment>
<feature type="region of interest" description="Disordered" evidence="2">
    <location>
        <begin position="52"/>
        <end position="112"/>
    </location>
</feature>
<keyword evidence="1" id="KW-0175">Coiled coil</keyword>
<gene>
    <name evidence="3" type="ORF">BP5553_04647</name>
</gene>
<feature type="region of interest" description="Disordered" evidence="2">
    <location>
        <begin position="446"/>
        <end position="472"/>
    </location>
</feature>
<name>A0A370TNW6_9HELO</name>
<organism evidence="3 4">
    <name type="scientific">Venustampulla echinocandica</name>
    <dbReference type="NCBI Taxonomy" id="2656787"/>
    <lineage>
        <taxon>Eukaryota</taxon>
        <taxon>Fungi</taxon>
        <taxon>Dikarya</taxon>
        <taxon>Ascomycota</taxon>
        <taxon>Pezizomycotina</taxon>
        <taxon>Leotiomycetes</taxon>
        <taxon>Helotiales</taxon>
        <taxon>Pleuroascaceae</taxon>
        <taxon>Venustampulla</taxon>
    </lineage>
</organism>
<proteinExistence type="predicted"/>
<evidence type="ECO:0000313" key="4">
    <source>
        <dbReference type="Proteomes" id="UP000254866"/>
    </source>
</evidence>
<evidence type="ECO:0000256" key="2">
    <source>
        <dbReference type="SAM" id="MobiDB-lite"/>
    </source>
</evidence>
<feature type="coiled-coil region" evidence="1">
    <location>
        <begin position="260"/>
        <end position="294"/>
    </location>
</feature>
<accession>A0A370TNW6</accession>
<protein>
    <submittedName>
        <fullName evidence="3">Uncharacterized protein</fullName>
    </submittedName>
</protein>
<dbReference type="AlphaFoldDB" id="A0A370TNW6"/>
<keyword evidence="4" id="KW-1185">Reference proteome</keyword>
<feature type="region of interest" description="Disordered" evidence="2">
    <location>
        <begin position="1"/>
        <end position="28"/>
    </location>
</feature>
<dbReference type="EMBL" id="NPIC01000003">
    <property type="protein sequence ID" value="RDL37214.1"/>
    <property type="molecule type" value="Genomic_DNA"/>
</dbReference>
<dbReference type="Proteomes" id="UP000254866">
    <property type="component" value="Unassembled WGS sequence"/>
</dbReference>
<feature type="coiled-coil region" evidence="1">
    <location>
        <begin position="329"/>
        <end position="406"/>
    </location>
</feature>
<feature type="compositionally biased region" description="Polar residues" evidence="2">
    <location>
        <begin position="1"/>
        <end position="16"/>
    </location>
</feature>
<evidence type="ECO:0000256" key="1">
    <source>
        <dbReference type="SAM" id="Coils"/>
    </source>
</evidence>
<feature type="compositionally biased region" description="Basic and acidic residues" evidence="2">
    <location>
        <begin position="451"/>
        <end position="472"/>
    </location>
</feature>
<evidence type="ECO:0000313" key="3">
    <source>
        <dbReference type="EMBL" id="RDL37214.1"/>
    </source>
</evidence>